<dbReference type="PANTHER" id="PTHR11092">
    <property type="entry name" value="SUGAR NUCLEOTIDE EPIMERASE RELATED"/>
    <property type="match status" value="1"/>
</dbReference>
<evidence type="ECO:0000256" key="1">
    <source>
        <dbReference type="ARBA" id="ARBA00009353"/>
    </source>
</evidence>
<dbReference type="Proteomes" id="UP000198940">
    <property type="component" value="Unassembled WGS sequence"/>
</dbReference>
<dbReference type="STRING" id="1055723.SAMN05216293_0861"/>
<dbReference type="Pfam" id="PF01370">
    <property type="entry name" value="Epimerase"/>
    <property type="match status" value="1"/>
</dbReference>
<evidence type="ECO:0000259" key="2">
    <source>
        <dbReference type="Pfam" id="PF01370"/>
    </source>
</evidence>
<protein>
    <recommendedName>
        <fullName evidence="8">TIGR01777 family protein</fullName>
    </recommendedName>
</protein>
<feature type="domain" description="NAD-dependent epimerase/dehydratase" evidence="2">
    <location>
        <begin position="9"/>
        <end position="134"/>
    </location>
</feature>
<dbReference type="PANTHER" id="PTHR11092:SF0">
    <property type="entry name" value="EPIMERASE FAMILY PROTEIN SDR39U1"/>
    <property type="match status" value="1"/>
</dbReference>
<gene>
    <name evidence="4" type="ORF">SAMN04487891_102184</name>
    <name evidence="5" type="ORF">SAMN05216293_0861</name>
</gene>
<dbReference type="EMBL" id="FOKU01000002">
    <property type="protein sequence ID" value="SFB76438.1"/>
    <property type="molecule type" value="Genomic_DNA"/>
</dbReference>
<dbReference type="Pfam" id="PF08338">
    <property type="entry name" value="DUF1731"/>
    <property type="match status" value="1"/>
</dbReference>
<proteinExistence type="inferred from homology"/>
<evidence type="ECO:0008006" key="8">
    <source>
        <dbReference type="Google" id="ProtNLM"/>
    </source>
</evidence>
<evidence type="ECO:0000313" key="6">
    <source>
        <dbReference type="Proteomes" id="UP000184031"/>
    </source>
</evidence>
<dbReference type="AlphaFoldDB" id="A0A1M6RS99"/>
<sequence length="326" mass="35957">MYQNDGMKVLITGATGLVGQAIVKVLHSKGIPVNYLTTSRDKISSSEDFRGFYWNPSKGEIDLACFEQVQAIINLAGTNIAKRWTPLHKKKVFSSRIDSLRTLKKGMEKAGASEVECLVSASAIGIYPDSPSKFYDEHETEVADGFLGQVVQKWEAEADTFKKLGIVVSKVRIGVVLSTEGGALPKMTIPVKNFVGAPLGSGEQWQSWIHIEDLAQLFVFIVENNLKGTYNAVAPNPVTNTKMTKELARVLDMPLWLPHVPKFVLKAILGNMSQLLLNSQRVSSKKIEKAGFVFQYCNICTALENLYSTEKGVDVPSMKTVEKEVV</sequence>
<comment type="similarity">
    <text evidence="1">Belongs to the NAD(P)-dependent epimerase/dehydratase family. SDR39U1 subfamily.</text>
</comment>
<reference evidence="5 6" key="1">
    <citation type="submission" date="2016-11" db="EMBL/GenBank/DDBJ databases">
        <authorList>
            <person name="Varghese N."/>
            <person name="Submissions S."/>
        </authorList>
    </citation>
    <scope>NUCLEOTIDE SEQUENCE [LARGE SCALE GENOMIC DNA]</scope>
    <source>
        <strain evidence="5 6">CGMCC 1.12174</strain>
        <strain evidence="4 7">DSM 26351</strain>
    </source>
</reference>
<evidence type="ECO:0000259" key="3">
    <source>
        <dbReference type="Pfam" id="PF08338"/>
    </source>
</evidence>
<feature type="domain" description="DUF1731" evidence="3">
    <location>
        <begin position="260"/>
        <end position="306"/>
    </location>
</feature>
<evidence type="ECO:0000313" key="7">
    <source>
        <dbReference type="Proteomes" id="UP000198940"/>
    </source>
</evidence>
<evidence type="ECO:0000313" key="5">
    <source>
        <dbReference type="EMBL" id="SHK35274.1"/>
    </source>
</evidence>
<organism evidence="5 6">
    <name type="scientific">Flagellimonas taeanensis</name>
    <dbReference type="NCBI Taxonomy" id="1005926"/>
    <lineage>
        <taxon>Bacteria</taxon>
        <taxon>Pseudomonadati</taxon>
        <taxon>Bacteroidota</taxon>
        <taxon>Flavobacteriia</taxon>
        <taxon>Flavobacteriales</taxon>
        <taxon>Flavobacteriaceae</taxon>
        <taxon>Flagellimonas</taxon>
    </lineage>
</organism>
<dbReference type="EMBL" id="FRAT01000002">
    <property type="protein sequence ID" value="SHK35274.1"/>
    <property type="molecule type" value="Genomic_DNA"/>
</dbReference>
<keyword evidence="7" id="KW-1185">Reference proteome</keyword>
<comment type="caution">
    <text evidence="5">The sequence shown here is derived from an EMBL/GenBank/DDBJ whole genome shotgun (WGS) entry which is preliminary data.</text>
</comment>
<name>A0A1M6RS99_9FLAO</name>
<accession>A0A1M6RS99</accession>
<evidence type="ECO:0000313" key="4">
    <source>
        <dbReference type="EMBL" id="SFB76438.1"/>
    </source>
</evidence>
<dbReference type="InterPro" id="IPR013549">
    <property type="entry name" value="DUF1731"/>
</dbReference>
<dbReference type="InterPro" id="IPR010099">
    <property type="entry name" value="SDR39U1"/>
</dbReference>
<dbReference type="InterPro" id="IPR001509">
    <property type="entry name" value="Epimerase_deHydtase"/>
</dbReference>
<dbReference type="SUPFAM" id="SSF51735">
    <property type="entry name" value="NAD(P)-binding Rossmann-fold domains"/>
    <property type="match status" value="1"/>
</dbReference>
<dbReference type="InterPro" id="IPR036291">
    <property type="entry name" value="NAD(P)-bd_dom_sf"/>
</dbReference>
<dbReference type="Gene3D" id="3.40.50.720">
    <property type="entry name" value="NAD(P)-binding Rossmann-like Domain"/>
    <property type="match status" value="1"/>
</dbReference>
<dbReference type="NCBIfam" id="TIGR01777">
    <property type="entry name" value="yfcH"/>
    <property type="match status" value="1"/>
</dbReference>
<dbReference type="Proteomes" id="UP000184031">
    <property type="component" value="Unassembled WGS sequence"/>
</dbReference>